<evidence type="ECO:0000313" key="3">
    <source>
        <dbReference type="Proteomes" id="UP000292085"/>
    </source>
</evidence>
<sequence>MSGAPGATSTITIVPSDGGRIVADRLLDRPTLIANEKDAFSRNTLPHGSCGYAGAARPFTRLRGYDRSGRLAWSWDLARENVAVRLLGTGVDDCLSPDRTHLLVLIYGLVPGDLSFSEALQAQGVIALGPRHGFVHAKPTGVAEMFGNARRTSAIGWRPGKPATLDYEVDADVDGAVVTASADFSVAPPRRSAYRSESRRAQAPAFSRR</sequence>
<dbReference type="RefSeq" id="WP_130155988.1">
    <property type="nucleotide sequence ID" value="NZ_SGIS01000008.1"/>
</dbReference>
<keyword evidence="3" id="KW-1185">Reference proteome</keyword>
<proteinExistence type="predicted"/>
<protein>
    <submittedName>
        <fullName evidence="2">Uncharacterized protein</fullName>
    </submittedName>
</protein>
<evidence type="ECO:0000313" key="2">
    <source>
        <dbReference type="EMBL" id="RZF65155.1"/>
    </source>
</evidence>
<reference evidence="2 3" key="1">
    <citation type="submission" date="2019-02" db="EMBL/GenBank/DDBJ databases">
        <authorList>
            <person name="Li Y."/>
        </authorList>
    </citation>
    <scope>NUCLEOTIDE SEQUENCE [LARGE SCALE GENOMIC DNA]</scope>
    <source>
        <strain evidence="2 3">3-7</strain>
    </source>
</reference>
<comment type="caution">
    <text evidence="2">The sequence shown here is derived from an EMBL/GenBank/DDBJ whole genome shotgun (WGS) entry which is preliminary data.</text>
</comment>
<evidence type="ECO:0000256" key="1">
    <source>
        <dbReference type="SAM" id="MobiDB-lite"/>
    </source>
</evidence>
<dbReference type="OrthoDB" id="7560483at2"/>
<accession>A0A4Q6XY93</accession>
<organism evidence="2 3">
    <name type="scientific">Sphingomonas populi</name>
    <dbReference type="NCBI Taxonomy" id="2484750"/>
    <lineage>
        <taxon>Bacteria</taxon>
        <taxon>Pseudomonadati</taxon>
        <taxon>Pseudomonadota</taxon>
        <taxon>Alphaproteobacteria</taxon>
        <taxon>Sphingomonadales</taxon>
        <taxon>Sphingomonadaceae</taxon>
        <taxon>Sphingomonas</taxon>
    </lineage>
</organism>
<name>A0A4Q6XY93_9SPHN</name>
<gene>
    <name evidence="2" type="ORF">EWE75_07230</name>
</gene>
<dbReference type="Proteomes" id="UP000292085">
    <property type="component" value="Unassembled WGS sequence"/>
</dbReference>
<dbReference type="AlphaFoldDB" id="A0A4Q6XY93"/>
<dbReference type="EMBL" id="SGIS01000008">
    <property type="protein sequence ID" value="RZF65155.1"/>
    <property type="molecule type" value="Genomic_DNA"/>
</dbReference>
<feature type="region of interest" description="Disordered" evidence="1">
    <location>
        <begin position="187"/>
        <end position="209"/>
    </location>
</feature>